<dbReference type="Proteomes" id="UP001500837">
    <property type="component" value="Unassembled WGS sequence"/>
</dbReference>
<name>A0AAV3S4P0_9EURY</name>
<keyword evidence="1" id="KW-0472">Membrane</keyword>
<dbReference type="InterPro" id="IPR011635">
    <property type="entry name" value="CARDB"/>
</dbReference>
<feature type="domain" description="CARDB" evidence="2">
    <location>
        <begin position="174"/>
        <end position="268"/>
    </location>
</feature>
<sequence length="540" mass="56635">MMRREIVLLVLALVLVVPATPVVAENSVYGNPEVSLSVSDDTFKASEAATLSVVASNDGRIQQGGPAQYEEKIKTAQNVRLTVLEDQIDAPIDVKTGTIVRGSIPGSSTSTFDFNVEIGNATPGTYDIPVRVEYKHVRAVTYSDTEQPEYIWSTIDERKDVTITVEDRPQFDVVSEGNNAVFAGDTGSLSFTLENTGTRTANAASVQLSTQSGSLYFGSPSNAQGETSLYVPTLDPGETTTVSAQVGAGSETSPGEYPVNAVVSYENQNGVTEQSDTLTTGVQVRPERSFELRDVSTENFRVDENEARINATVVNTGPGDARNVAVQLGQTSTVTATNGESSVGDLAVGESAPVSFTVTIPASAEPGTNTFPFTVQYENADGDVRTTDTPIRKSISIGPERDPFTVTNVSTGVSPGGSDSVTVGIRYNGAEPVSATNAKIFVSDPISTSDDGAYLGTMQPGETTNATFTVSAGSGALTKAYAASIEVRYDDTDGDTKYTDGLPIGIPVSPSSGGLPVPLPVIVVAVLVVAGGAYVLYRRR</sequence>
<comment type="caution">
    <text evidence="3">The sequence shown here is derived from an EMBL/GenBank/DDBJ whole genome shotgun (WGS) entry which is preliminary data.</text>
</comment>
<dbReference type="Gene3D" id="2.60.40.10">
    <property type="entry name" value="Immunoglobulins"/>
    <property type="match status" value="2"/>
</dbReference>
<evidence type="ECO:0000313" key="3">
    <source>
        <dbReference type="EMBL" id="GAA0295859.1"/>
    </source>
</evidence>
<proteinExistence type="predicted"/>
<keyword evidence="4" id="KW-1185">Reference proteome</keyword>
<evidence type="ECO:0000259" key="2">
    <source>
        <dbReference type="Pfam" id="PF07705"/>
    </source>
</evidence>
<feature type="transmembrane region" description="Helical" evidence="1">
    <location>
        <begin position="517"/>
        <end position="537"/>
    </location>
</feature>
<protein>
    <submittedName>
        <fullName evidence="3">COG1361 S-layer family protein</fullName>
    </submittedName>
</protein>
<dbReference type="Pfam" id="PF07705">
    <property type="entry name" value="CARDB"/>
    <property type="match status" value="2"/>
</dbReference>
<dbReference type="PANTHER" id="PTHR35902">
    <property type="entry name" value="S-LAYER DOMAIN-LIKE PROTEIN-RELATED"/>
    <property type="match status" value="1"/>
</dbReference>
<accession>A0AAV3S4P0</accession>
<feature type="domain" description="CARDB" evidence="2">
    <location>
        <begin position="302"/>
        <end position="379"/>
    </location>
</feature>
<organism evidence="3 4">
    <name type="scientific">Halarchaeum salinum</name>
    <dbReference type="NCBI Taxonomy" id="489912"/>
    <lineage>
        <taxon>Archaea</taxon>
        <taxon>Methanobacteriati</taxon>
        <taxon>Methanobacteriota</taxon>
        <taxon>Stenosarchaea group</taxon>
        <taxon>Halobacteria</taxon>
        <taxon>Halobacteriales</taxon>
        <taxon>Halobacteriaceae</taxon>
    </lineage>
</organism>
<dbReference type="AlphaFoldDB" id="A0AAV3S4P0"/>
<reference evidence="3 4" key="1">
    <citation type="journal article" date="2019" name="Int. J. Syst. Evol. Microbiol.">
        <title>The Global Catalogue of Microorganisms (GCM) 10K type strain sequencing project: providing services to taxonomists for standard genome sequencing and annotation.</title>
        <authorList>
            <consortium name="The Broad Institute Genomics Platform"/>
            <consortium name="The Broad Institute Genome Sequencing Center for Infectious Disease"/>
            <person name="Wu L."/>
            <person name="Ma J."/>
        </authorList>
    </citation>
    <scope>NUCLEOTIDE SEQUENCE [LARGE SCALE GENOMIC DNA]</scope>
    <source>
        <strain evidence="3 4">JCM 16330</strain>
    </source>
</reference>
<dbReference type="PANTHER" id="PTHR35902:SF3">
    <property type="entry name" value="NPCBM-ASSOCIATED, NEW3 DOMAIN OF ALPHA-GALACTOSIDASE"/>
    <property type="match status" value="1"/>
</dbReference>
<dbReference type="EMBL" id="BAAABL010000033">
    <property type="protein sequence ID" value="GAA0295859.1"/>
    <property type="molecule type" value="Genomic_DNA"/>
</dbReference>
<evidence type="ECO:0000313" key="4">
    <source>
        <dbReference type="Proteomes" id="UP001500837"/>
    </source>
</evidence>
<dbReference type="InterPro" id="IPR013783">
    <property type="entry name" value="Ig-like_fold"/>
</dbReference>
<keyword evidence="1" id="KW-1133">Transmembrane helix</keyword>
<evidence type="ECO:0000256" key="1">
    <source>
        <dbReference type="SAM" id="Phobius"/>
    </source>
</evidence>
<gene>
    <name evidence="3" type="ORF">GCM10009066_07980</name>
</gene>
<keyword evidence="1" id="KW-0812">Transmembrane</keyword>